<name>A0A9W8I7H3_9FUNG</name>
<reference evidence="11" key="1">
    <citation type="submission" date="2022-07" db="EMBL/GenBank/DDBJ databases">
        <title>Phylogenomic reconstructions and comparative analyses of Kickxellomycotina fungi.</title>
        <authorList>
            <person name="Reynolds N.K."/>
            <person name="Stajich J.E."/>
            <person name="Barry K."/>
            <person name="Grigoriev I.V."/>
            <person name="Crous P."/>
            <person name="Smith M.E."/>
        </authorList>
    </citation>
    <scope>NUCLEOTIDE SEQUENCE</scope>
    <source>
        <strain evidence="11">NRRL 1566</strain>
    </source>
</reference>
<dbReference type="Gene3D" id="3.20.20.105">
    <property type="entry name" value="Queuine tRNA-ribosyltransferase-like"/>
    <property type="match status" value="1"/>
</dbReference>
<organism evidence="11 12">
    <name type="scientific">Coemansia brasiliensis</name>
    <dbReference type="NCBI Taxonomy" id="2650707"/>
    <lineage>
        <taxon>Eukaryota</taxon>
        <taxon>Fungi</taxon>
        <taxon>Fungi incertae sedis</taxon>
        <taxon>Zoopagomycota</taxon>
        <taxon>Kickxellomycotina</taxon>
        <taxon>Kickxellomycetes</taxon>
        <taxon>Kickxellales</taxon>
        <taxon>Kickxellaceae</taxon>
        <taxon>Coemansia</taxon>
    </lineage>
</organism>
<feature type="binding site" evidence="9">
    <location>
        <position position="387"/>
    </location>
    <ligand>
        <name>Zn(2+)</name>
        <dbReference type="ChEBI" id="CHEBI:29105"/>
    </ligand>
</feature>
<dbReference type="PROSITE" id="PS51808">
    <property type="entry name" value="CHCH"/>
    <property type="match status" value="1"/>
</dbReference>
<comment type="subcellular location">
    <subcellularLocation>
        <location evidence="9">Cytoplasm</location>
    </subcellularLocation>
    <subcellularLocation>
        <location evidence="1">Mitochondrion</location>
    </subcellularLocation>
</comment>
<evidence type="ECO:0000256" key="2">
    <source>
        <dbReference type="ARBA" id="ARBA00006425"/>
    </source>
</evidence>
<dbReference type="InterPro" id="IPR050852">
    <property type="entry name" value="Queuine_tRNA-ribosyltrfase"/>
</dbReference>
<evidence type="ECO:0000256" key="6">
    <source>
        <dbReference type="ARBA" id="ARBA00022833"/>
    </source>
</evidence>
<dbReference type="Proteomes" id="UP001139887">
    <property type="component" value="Unassembled WGS sequence"/>
</dbReference>
<evidence type="ECO:0000259" key="10">
    <source>
        <dbReference type="Pfam" id="PF01702"/>
    </source>
</evidence>
<dbReference type="PANTHER" id="PTHR46064:SF1">
    <property type="entry name" value="QUEUINE TRNA-RIBOSYLTRANSFERASE ACCESSORY SUBUNIT 2"/>
    <property type="match status" value="1"/>
</dbReference>
<dbReference type="InterPro" id="IPR036549">
    <property type="entry name" value="CX6/COA6-like_sf"/>
</dbReference>
<evidence type="ECO:0000256" key="4">
    <source>
        <dbReference type="ARBA" id="ARBA00022694"/>
    </source>
</evidence>
<keyword evidence="3 9" id="KW-0963">Cytoplasm</keyword>
<dbReference type="Gene3D" id="1.10.10.140">
    <property type="entry name" value="Cytochrome c oxidase, subunit VIb"/>
    <property type="match status" value="1"/>
</dbReference>
<comment type="similarity">
    <text evidence="9">Belongs to the queuine tRNA-ribosyltransferase family. QTRT2 subfamily.</text>
</comment>
<keyword evidence="7" id="KW-0496">Mitochondrion</keyword>
<evidence type="ECO:0000256" key="5">
    <source>
        <dbReference type="ARBA" id="ARBA00022723"/>
    </source>
</evidence>
<comment type="caution">
    <text evidence="11">The sequence shown here is derived from an EMBL/GenBank/DDBJ whole genome shotgun (WGS) entry which is preliminary data.</text>
</comment>
<keyword evidence="6 9" id="KW-0862">Zinc</keyword>
<dbReference type="InterPro" id="IPR048280">
    <property type="entry name" value="COX6B-like"/>
</dbReference>
<feature type="binding site" evidence="9">
    <location>
        <position position="418"/>
    </location>
    <ligand>
        <name>Zn(2+)</name>
        <dbReference type="ChEBI" id="CHEBI:29105"/>
    </ligand>
</feature>
<dbReference type="SUPFAM" id="SSF51713">
    <property type="entry name" value="tRNA-guanine transglycosylase"/>
    <property type="match status" value="1"/>
</dbReference>
<dbReference type="InterPro" id="IPR002616">
    <property type="entry name" value="tRNA_ribo_trans-like"/>
</dbReference>
<feature type="binding site" evidence="9">
    <location>
        <position position="392"/>
    </location>
    <ligand>
        <name>Zn(2+)</name>
        <dbReference type="ChEBI" id="CHEBI:29105"/>
    </ligand>
</feature>
<proteinExistence type="inferred from homology"/>
<feature type="binding site" evidence="9">
    <location>
        <position position="389"/>
    </location>
    <ligand>
        <name>Zn(2+)</name>
        <dbReference type="ChEBI" id="CHEBI:29105"/>
    </ligand>
</feature>
<dbReference type="GO" id="GO:0008479">
    <property type="term" value="F:tRNA-guanosine(34) queuine transglycosylase activity"/>
    <property type="evidence" value="ECO:0007669"/>
    <property type="project" value="UniProtKB-UniRule"/>
</dbReference>
<dbReference type="GO" id="GO:0006400">
    <property type="term" value="P:tRNA modification"/>
    <property type="evidence" value="ECO:0007669"/>
    <property type="project" value="InterPro"/>
</dbReference>
<dbReference type="NCBIfam" id="TIGR00449">
    <property type="entry name" value="tgt_general"/>
    <property type="match status" value="1"/>
</dbReference>
<evidence type="ECO:0000256" key="9">
    <source>
        <dbReference type="HAMAP-Rule" id="MF_03043"/>
    </source>
</evidence>
<dbReference type="FunFam" id="1.10.10.140:FF:000001">
    <property type="entry name" value="Cytochrome c oxidase subunit 6B1"/>
    <property type="match status" value="1"/>
</dbReference>
<comment type="cofactor">
    <cofactor evidence="9">
        <name>Zn(2+)</name>
        <dbReference type="ChEBI" id="CHEBI:29105"/>
    </cofactor>
    <text evidence="9">Binds 1 zinc ion per subunit.</text>
</comment>
<comment type="similarity">
    <text evidence="2">Belongs to the cytochrome c oxidase subunit 6B family.</text>
</comment>
<sequence length="478" mass="53112">MDVKIQTEPFDARFPNVNQTKRCWQNYYDYSKCVAAKGEEFAPCRRFMKAYMTLCPNEWIEKWDVQKDEAVAKMRFHFETATTSKAGPRKGMIMINRGVQGKLQVDTPSFLKYTRHGMQPHLVPEVATGINTLPPITRIQIEDFLDERDLEKRSFKSLREFARLGEDMVVLDTLDPTIIARTARSAEKHMGIDSEGGVRRLVPTAFAQAVNQLDPDVVVAPADFVHDAQPSLTQGKRISKSVARSIRWLDDMLAGVAHAAVLAPVMGSLSPELRAASVQALSTRSNIAGYVFSDVALAPSDRLWALQQSLPQLDATKLRCMAGASAPDMALRAVLNGVDLVDSSYAYAVTEQGWASAYTLKGADMPAHVDLWAKSMADDFGPLVAGCTCTTCSTHSRAYVHHLLNAHEMLATVLLQAHNLYWYQHFFVQIRQSLSCGSLAEDAAAFFEHYGPSAFEELDRVAEQTCSPTTKVQHQRHA</sequence>
<dbReference type="GO" id="GO:0005739">
    <property type="term" value="C:mitochondrion"/>
    <property type="evidence" value="ECO:0007669"/>
    <property type="project" value="UniProtKB-SubCell"/>
</dbReference>
<feature type="domain" description="tRNA-guanine(15) transglycosylase-like" evidence="10">
    <location>
        <begin position="104"/>
        <end position="450"/>
    </location>
</feature>
<comment type="subunit">
    <text evidence="9">Heterodimer of a catalytic subunit and an accessory subunit.</text>
</comment>
<evidence type="ECO:0000313" key="12">
    <source>
        <dbReference type="Proteomes" id="UP001139887"/>
    </source>
</evidence>
<dbReference type="GO" id="GO:0046872">
    <property type="term" value="F:metal ion binding"/>
    <property type="evidence" value="ECO:0007669"/>
    <property type="project" value="UniProtKB-KW"/>
</dbReference>
<evidence type="ECO:0000256" key="8">
    <source>
        <dbReference type="ARBA" id="ARBA00023157"/>
    </source>
</evidence>
<evidence type="ECO:0000256" key="1">
    <source>
        <dbReference type="ARBA" id="ARBA00004173"/>
    </source>
</evidence>
<dbReference type="HAMAP" id="MF_03043">
    <property type="entry name" value="QTRT2"/>
    <property type="match status" value="1"/>
</dbReference>
<dbReference type="OrthoDB" id="27601at2759"/>
<keyword evidence="12" id="KW-1185">Reference proteome</keyword>
<dbReference type="CDD" id="cd00926">
    <property type="entry name" value="Cyt_c_Oxidase_VIb"/>
    <property type="match status" value="1"/>
</dbReference>
<protein>
    <recommendedName>
        <fullName evidence="9">Queuine tRNA-ribosyltransferase accessory subunit 2</fullName>
    </recommendedName>
    <alternativeName>
        <fullName evidence="9">Queuine tRNA-ribosyltransferase domain-containing protein 1</fullName>
    </alternativeName>
</protein>
<keyword evidence="4 9" id="KW-0819">tRNA processing</keyword>
<dbReference type="InterPro" id="IPR028592">
    <property type="entry name" value="QTRTD1"/>
</dbReference>
<evidence type="ECO:0000256" key="3">
    <source>
        <dbReference type="ARBA" id="ARBA00022490"/>
    </source>
</evidence>
<dbReference type="InterPro" id="IPR036511">
    <property type="entry name" value="TGT-like_sf"/>
</dbReference>
<dbReference type="EMBL" id="JANBUW010000089">
    <property type="protein sequence ID" value="KAJ2849280.1"/>
    <property type="molecule type" value="Genomic_DNA"/>
</dbReference>
<keyword evidence="8" id="KW-1015">Disulfide bond</keyword>
<accession>A0A9W8I7H3</accession>
<dbReference type="AlphaFoldDB" id="A0A9W8I7H3"/>
<dbReference type="SUPFAM" id="SSF47694">
    <property type="entry name" value="Cytochrome c oxidase subunit h"/>
    <property type="match status" value="1"/>
</dbReference>
<comment type="function">
    <text evidence="9">Non-catalytic subunit of the queuine tRNA-ribosyltransferase (TGT) that catalyzes the base-exchange of a guanine (G) residue with queuine (Q) at position 34 (anticodon wobble position) in tRNAs with GU(N) anticodons (tRNA-Asp, -Asn, -His and -Tyr), resulting in the hypermodified nucleoside queuosine (7-(((4,5-cis-dihydroxy-2-cyclopenten-1-yl)amino)methyl)-7-deazaguanosine).</text>
</comment>
<dbReference type="Pfam" id="PF01702">
    <property type="entry name" value="TGT"/>
    <property type="match status" value="1"/>
</dbReference>
<dbReference type="GO" id="GO:0016020">
    <property type="term" value="C:membrane"/>
    <property type="evidence" value="ECO:0007669"/>
    <property type="project" value="UniProtKB-ARBA"/>
</dbReference>
<evidence type="ECO:0000256" key="7">
    <source>
        <dbReference type="ARBA" id="ARBA00023128"/>
    </source>
</evidence>
<gene>
    <name evidence="11" type="ORF">IWW36_002739</name>
</gene>
<evidence type="ECO:0000313" key="11">
    <source>
        <dbReference type="EMBL" id="KAJ2849280.1"/>
    </source>
</evidence>
<keyword evidence="5 9" id="KW-0479">Metal-binding</keyword>
<dbReference type="Pfam" id="PF02297">
    <property type="entry name" value="COX6B"/>
    <property type="match status" value="1"/>
</dbReference>
<dbReference type="PANTHER" id="PTHR46064">
    <property type="entry name" value="QUEUINE TRNA-RIBOSYLTRANSFERASE ACCESSORY SUBUNIT 2"/>
    <property type="match status" value="1"/>
</dbReference>